<comment type="caution">
    <text evidence="2">The sequence shown here is derived from an EMBL/GenBank/DDBJ whole genome shotgun (WGS) entry which is preliminary data.</text>
</comment>
<evidence type="ECO:0000313" key="2">
    <source>
        <dbReference type="EMBL" id="RFS84634.1"/>
    </source>
</evidence>
<dbReference type="AlphaFoldDB" id="A0A372GGY2"/>
<dbReference type="OrthoDB" id="3483392at2"/>
<evidence type="ECO:0000313" key="3">
    <source>
        <dbReference type="Proteomes" id="UP000262882"/>
    </source>
</evidence>
<keyword evidence="3" id="KW-1185">Reference proteome</keyword>
<proteinExistence type="predicted"/>
<dbReference type="Pfam" id="PF04149">
    <property type="entry name" value="DUF397"/>
    <property type="match status" value="1"/>
</dbReference>
<name>A0A372GGY2_9ACTN</name>
<evidence type="ECO:0000259" key="1">
    <source>
        <dbReference type="Pfam" id="PF04149"/>
    </source>
</evidence>
<dbReference type="RefSeq" id="WP_117399976.1">
    <property type="nucleotide sequence ID" value="NZ_QVNQ01000004.1"/>
</dbReference>
<accession>A0A372GGY2</accession>
<reference evidence="2 3" key="1">
    <citation type="submission" date="2018-08" db="EMBL/GenBank/DDBJ databases">
        <title>Actinomadura spongicola sp. nov., isolated from marine sponge Leucetta chagosensis.</title>
        <authorList>
            <person name="Li L."/>
            <person name="Lin H.W."/>
        </authorList>
    </citation>
    <scope>NUCLEOTIDE SEQUENCE [LARGE SCALE GENOMIC DNA]</scope>
    <source>
        <strain evidence="2 3">LHW52907</strain>
    </source>
</reference>
<dbReference type="Proteomes" id="UP000262882">
    <property type="component" value="Unassembled WGS sequence"/>
</dbReference>
<sequence length="62" mass="6749">MVDLTTATWRKASRSTSNGGACIELARVNDTIAIRDSKNPTGPKLLLTPQNLQHLTQTIKNS</sequence>
<dbReference type="EMBL" id="QVNQ01000004">
    <property type="protein sequence ID" value="RFS84634.1"/>
    <property type="molecule type" value="Genomic_DNA"/>
</dbReference>
<protein>
    <submittedName>
        <fullName evidence="2">DUF397 domain-containing protein</fullName>
    </submittedName>
</protein>
<feature type="domain" description="DUF397" evidence="1">
    <location>
        <begin position="7"/>
        <end position="60"/>
    </location>
</feature>
<dbReference type="InterPro" id="IPR007278">
    <property type="entry name" value="DUF397"/>
</dbReference>
<gene>
    <name evidence="2" type="ORF">D0T12_13895</name>
</gene>
<organism evidence="2 3">
    <name type="scientific">Actinomadura spongiicola</name>
    <dbReference type="NCBI Taxonomy" id="2303421"/>
    <lineage>
        <taxon>Bacteria</taxon>
        <taxon>Bacillati</taxon>
        <taxon>Actinomycetota</taxon>
        <taxon>Actinomycetes</taxon>
        <taxon>Streptosporangiales</taxon>
        <taxon>Thermomonosporaceae</taxon>
        <taxon>Actinomadura</taxon>
    </lineage>
</organism>